<accession>X1M6F0</accession>
<dbReference type="InterPro" id="IPR058240">
    <property type="entry name" value="rSAM_sf"/>
</dbReference>
<gene>
    <name evidence="1" type="ORF">S06H3_19953</name>
</gene>
<dbReference type="AlphaFoldDB" id="X1M6F0"/>
<organism evidence="1">
    <name type="scientific">marine sediment metagenome</name>
    <dbReference type="NCBI Taxonomy" id="412755"/>
    <lineage>
        <taxon>unclassified sequences</taxon>
        <taxon>metagenomes</taxon>
        <taxon>ecological metagenomes</taxon>
    </lineage>
</organism>
<reference evidence="1" key="1">
    <citation type="journal article" date="2014" name="Front. Microbiol.">
        <title>High frequency of phylogenetically diverse reductive dehalogenase-homologous genes in deep subseafloor sedimentary metagenomes.</title>
        <authorList>
            <person name="Kawai M."/>
            <person name="Futagami T."/>
            <person name="Toyoda A."/>
            <person name="Takaki Y."/>
            <person name="Nishi S."/>
            <person name="Hori S."/>
            <person name="Arai W."/>
            <person name="Tsubouchi T."/>
            <person name="Morono Y."/>
            <person name="Uchiyama I."/>
            <person name="Ito T."/>
            <person name="Fujiyama A."/>
            <person name="Inagaki F."/>
            <person name="Takami H."/>
        </authorList>
    </citation>
    <scope>NUCLEOTIDE SEQUENCE</scope>
    <source>
        <strain evidence="1">Expedition CK06-06</strain>
    </source>
</reference>
<comment type="caution">
    <text evidence="1">The sequence shown here is derived from an EMBL/GenBank/DDBJ whole genome shotgun (WGS) entry which is preliminary data.</text>
</comment>
<feature type="non-terminal residue" evidence="1">
    <location>
        <position position="1"/>
    </location>
</feature>
<sequence>CKYMDKGLTAAEHIKGGRKVVESGISLCEYVVLGLGGKKMWREHATHTAKVLNEIAPDFIRVRTLAINNMMPLYNEIENGNFVRLTDEEILEEERLLIEHLECRSNYVSDHITNLLQEIEGKLPQDKEKMLASIDRFQSLPPEERANFRVGRRVGIYSRLDDLYDLHKHQAVEQAIQKLGQGSNQVSEETIYALTGRFI</sequence>
<protein>
    <submittedName>
        <fullName evidence="1">Uncharacterized protein</fullName>
    </submittedName>
</protein>
<name>X1M6F0_9ZZZZ</name>
<evidence type="ECO:0000313" key="1">
    <source>
        <dbReference type="EMBL" id="GAI10260.1"/>
    </source>
</evidence>
<dbReference type="SUPFAM" id="SSF102114">
    <property type="entry name" value="Radical SAM enzymes"/>
    <property type="match status" value="1"/>
</dbReference>
<dbReference type="EMBL" id="BARV01010276">
    <property type="protein sequence ID" value="GAI10260.1"/>
    <property type="molecule type" value="Genomic_DNA"/>
</dbReference>
<proteinExistence type="predicted"/>